<dbReference type="Pfam" id="PF12850">
    <property type="entry name" value="Metallophos_2"/>
    <property type="match status" value="1"/>
</dbReference>
<dbReference type="InterPro" id="IPR029052">
    <property type="entry name" value="Metallo-depent_PP-like"/>
</dbReference>
<name>A0A3D9ZML0_9ACTN</name>
<comment type="cofactor">
    <cofactor evidence="2">
        <name>a divalent metal cation</name>
        <dbReference type="ChEBI" id="CHEBI:60240"/>
    </cofactor>
</comment>
<evidence type="ECO:0000313" key="4">
    <source>
        <dbReference type="EMBL" id="REF98598.1"/>
    </source>
</evidence>
<dbReference type="Proteomes" id="UP000256913">
    <property type="component" value="Unassembled WGS sequence"/>
</dbReference>
<dbReference type="GO" id="GO:0016787">
    <property type="term" value="F:hydrolase activity"/>
    <property type="evidence" value="ECO:0007669"/>
    <property type="project" value="UniProtKB-UniRule"/>
</dbReference>
<gene>
    <name evidence="4" type="ORF">DFJ67_4616</name>
</gene>
<dbReference type="PANTHER" id="PTHR11124">
    <property type="entry name" value="VACUOLAR SORTING PROTEIN VPS29"/>
    <property type="match status" value="1"/>
</dbReference>
<proteinExistence type="inferred from homology"/>
<dbReference type="NCBIfam" id="TIGR00040">
    <property type="entry name" value="yfcE"/>
    <property type="match status" value="1"/>
</dbReference>
<dbReference type="AlphaFoldDB" id="A0A3D9ZML0"/>
<keyword evidence="2" id="KW-0479">Metal-binding</keyword>
<evidence type="ECO:0000313" key="5">
    <source>
        <dbReference type="Proteomes" id="UP000256913"/>
    </source>
</evidence>
<dbReference type="EMBL" id="QUMQ01000001">
    <property type="protein sequence ID" value="REF98598.1"/>
    <property type="molecule type" value="Genomic_DNA"/>
</dbReference>
<keyword evidence="5" id="KW-1185">Reference proteome</keyword>
<dbReference type="GO" id="GO:0046872">
    <property type="term" value="F:metal ion binding"/>
    <property type="evidence" value="ECO:0007669"/>
    <property type="project" value="UniProtKB-KW"/>
</dbReference>
<dbReference type="SUPFAM" id="SSF56300">
    <property type="entry name" value="Metallo-dependent phosphatases"/>
    <property type="match status" value="1"/>
</dbReference>
<dbReference type="EC" id="3.1.4.-" evidence="2"/>
<protein>
    <recommendedName>
        <fullName evidence="2">Phosphoesterase</fullName>
        <ecNumber evidence="2">3.1.4.-</ecNumber>
    </recommendedName>
</protein>
<dbReference type="InterPro" id="IPR000979">
    <property type="entry name" value="Phosphodiesterase_MJ0936/Vps29"/>
</dbReference>
<reference evidence="4 5" key="1">
    <citation type="submission" date="2018-08" db="EMBL/GenBank/DDBJ databases">
        <title>Sequencing the genomes of 1000 actinobacteria strains.</title>
        <authorList>
            <person name="Klenk H.-P."/>
        </authorList>
    </citation>
    <scope>NUCLEOTIDE SEQUENCE [LARGE SCALE GENOMIC DNA]</scope>
    <source>
        <strain evidence="4 5">DSM 44099</strain>
    </source>
</reference>
<comment type="caution">
    <text evidence="4">The sequence shown here is derived from an EMBL/GenBank/DDBJ whole genome shotgun (WGS) entry which is preliminary data.</text>
</comment>
<accession>A0A3D9ZML0</accession>
<dbReference type="Gene3D" id="3.60.21.10">
    <property type="match status" value="1"/>
</dbReference>
<comment type="similarity">
    <text evidence="1 2">Belongs to the metallophosphoesterase superfamily. YfcE family.</text>
</comment>
<feature type="domain" description="Calcineurin-like phosphoesterase" evidence="3">
    <location>
        <begin position="20"/>
        <end position="169"/>
    </location>
</feature>
<dbReference type="InterPro" id="IPR024654">
    <property type="entry name" value="Calcineurin-like_PHP_lpxH"/>
</dbReference>
<organism evidence="4 5">
    <name type="scientific">Asanoa ferruginea</name>
    <dbReference type="NCBI Taxonomy" id="53367"/>
    <lineage>
        <taxon>Bacteria</taxon>
        <taxon>Bacillati</taxon>
        <taxon>Actinomycetota</taxon>
        <taxon>Actinomycetes</taxon>
        <taxon>Micromonosporales</taxon>
        <taxon>Micromonosporaceae</taxon>
        <taxon>Asanoa</taxon>
    </lineage>
</organism>
<sequence>MTQVPPHRTAERASVWGVLLLIMSDTHLPMRAKDLPAPLWMMVDEADVVVHAGDWVDVDLLDRLEARSRRLVGVYGNNDGPALRARLPEVARETLDGVRLAVVHETGQATGREARCAATFPDTDVLVFGHSHIPWDTTAPGGLRLLNPGSPTDRRRQPHHTFMTAEITDGALTAVALHRLDPTGS</sequence>
<evidence type="ECO:0000256" key="1">
    <source>
        <dbReference type="ARBA" id="ARBA00008950"/>
    </source>
</evidence>
<evidence type="ECO:0000256" key="2">
    <source>
        <dbReference type="RuleBase" id="RU362039"/>
    </source>
</evidence>
<evidence type="ECO:0000259" key="3">
    <source>
        <dbReference type="Pfam" id="PF12850"/>
    </source>
</evidence>